<evidence type="ECO:0000259" key="4">
    <source>
        <dbReference type="Pfam" id="PF00391"/>
    </source>
</evidence>
<organism evidence="5 6">
    <name type="scientific">Candidatus Magasanikbacteria bacterium CG10_big_fil_rev_8_21_14_0_10_43_6</name>
    <dbReference type="NCBI Taxonomy" id="1974650"/>
    <lineage>
        <taxon>Bacteria</taxon>
        <taxon>Candidatus Magasanikiibacteriota</taxon>
    </lineage>
</organism>
<dbReference type="InterPro" id="IPR008279">
    <property type="entry name" value="PEP-util_enz_mobile_dom"/>
</dbReference>
<feature type="domain" description="PEP-utilising enzyme mobile" evidence="4">
    <location>
        <begin position="273"/>
        <end position="344"/>
    </location>
</feature>
<dbReference type="AlphaFoldDB" id="A0A2M6W104"/>
<comment type="similarity">
    <text evidence="1">Belongs to the PEP-utilizing enzyme family.</text>
</comment>
<dbReference type="GO" id="GO:0008986">
    <property type="term" value="F:pyruvate, water dikinase activity"/>
    <property type="evidence" value="ECO:0007669"/>
    <property type="project" value="InterPro"/>
</dbReference>
<evidence type="ECO:0000256" key="2">
    <source>
        <dbReference type="ARBA" id="ARBA00022741"/>
    </source>
</evidence>
<dbReference type="InterPro" id="IPR036637">
    <property type="entry name" value="Phosphohistidine_dom_sf"/>
</dbReference>
<sequence length="350" mass="39929">MKKITEKKWIKHWAGRFNVHYNSALGFHNTFLMKHTELNTVFPYALYIYRNKYTAAYFEETSYHAFGQLVAKKILNDIGLAQIWSEQLRQKTDAMIAFTNTHYGKQLRESEYKQFLQVFHEYNTWHRPVKVVVDFLPDHVLEKVMPVLSKARVYAEPAYEQGETFMMKYLELLATHVGYAYESMLCLDKDEVETYIRTGVLPLERELLDRYNGCIVFCEAGKHEIIVGDMVRAIEHSIAKVHETNVLTGRIAYPGSVIGRVRIVFDPHSVTDFNEGDILITGMTRPEYLPLMKKAGAFVTDAGGMLSHAAITARELQTPCIVGTEIATTVLQEGDIVEVDANAGVVHVLK</sequence>
<dbReference type="PANTHER" id="PTHR43030">
    <property type="entry name" value="PHOSPHOENOLPYRUVATE SYNTHASE"/>
    <property type="match status" value="1"/>
</dbReference>
<evidence type="ECO:0000256" key="1">
    <source>
        <dbReference type="ARBA" id="ARBA00007837"/>
    </source>
</evidence>
<evidence type="ECO:0000313" key="5">
    <source>
        <dbReference type="EMBL" id="PIT86482.1"/>
    </source>
</evidence>
<protein>
    <recommendedName>
        <fullName evidence="4">PEP-utilising enzyme mobile domain-containing protein</fullName>
    </recommendedName>
</protein>
<accession>A0A2M6W104</accession>
<dbReference type="InterPro" id="IPR006319">
    <property type="entry name" value="PEP_synth"/>
</dbReference>
<dbReference type="PANTHER" id="PTHR43030:SF1">
    <property type="entry name" value="PHOSPHOENOLPYRUVATE SYNTHASE"/>
    <property type="match status" value="1"/>
</dbReference>
<dbReference type="Pfam" id="PF00391">
    <property type="entry name" value="PEP-utilizers"/>
    <property type="match status" value="1"/>
</dbReference>
<reference evidence="6" key="1">
    <citation type="submission" date="2017-09" db="EMBL/GenBank/DDBJ databases">
        <title>Depth-based differentiation of microbial function through sediment-hosted aquifers and enrichment of novel symbionts in the deep terrestrial subsurface.</title>
        <authorList>
            <person name="Probst A.J."/>
            <person name="Ladd B."/>
            <person name="Jarett J.K."/>
            <person name="Geller-Mcgrath D.E."/>
            <person name="Sieber C.M.K."/>
            <person name="Emerson J.B."/>
            <person name="Anantharaman K."/>
            <person name="Thomas B.C."/>
            <person name="Malmstrom R."/>
            <person name="Stieglmeier M."/>
            <person name="Klingl A."/>
            <person name="Woyke T."/>
            <person name="Ryan C.M."/>
            <person name="Banfield J.F."/>
        </authorList>
    </citation>
    <scope>NUCLEOTIDE SEQUENCE [LARGE SCALE GENOMIC DNA]</scope>
</reference>
<dbReference type="Proteomes" id="UP000229362">
    <property type="component" value="Unassembled WGS sequence"/>
</dbReference>
<name>A0A2M6W104_9BACT</name>
<keyword evidence="3" id="KW-0067">ATP-binding</keyword>
<dbReference type="Gene3D" id="3.50.30.10">
    <property type="entry name" value="Phosphohistidine domain"/>
    <property type="match status" value="1"/>
</dbReference>
<proteinExistence type="inferred from homology"/>
<dbReference type="SUPFAM" id="SSF52009">
    <property type="entry name" value="Phosphohistidine domain"/>
    <property type="match status" value="1"/>
</dbReference>
<dbReference type="EMBL" id="PFBZ01000128">
    <property type="protein sequence ID" value="PIT86482.1"/>
    <property type="molecule type" value="Genomic_DNA"/>
</dbReference>
<keyword evidence="2" id="KW-0547">Nucleotide-binding</keyword>
<dbReference type="GO" id="GO:0005524">
    <property type="term" value="F:ATP binding"/>
    <property type="evidence" value="ECO:0007669"/>
    <property type="project" value="UniProtKB-KW"/>
</dbReference>
<gene>
    <name evidence="5" type="ORF">COU33_02950</name>
</gene>
<evidence type="ECO:0000256" key="3">
    <source>
        <dbReference type="ARBA" id="ARBA00022840"/>
    </source>
</evidence>
<evidence type="ECO:0000313" key="6">
    <source>
        <dbReference type="Proteomes" id="UP000229362"/>
    </source>
</evidence>
<comment type="caution">
    <text evidence="5">The sequence shown here is derived from an EMBL/GenBank/DDBJ whole genome shotgun (WGS) entry which is preliminary data.</text>
</comment>